<protein>
    <submittedName>
        <fullName evidence="2">Ankyrin repeat protein</fullName>
    </submittedName>
</protein>
<dbReference type="EMBL" id="AP024483">
    <property type="protein sequence ID" value="BCS82904.1"/>
    <property type="molecule type" value="Genomic_DNA"/>
</dbReference>
<reference evidence="2 3" key="1">
    <citation type="submission" date="2021-02" db="EMBL/GenBank/DDBJ databases">
        <title>Cotonvirus japonicus, which uses Golgi apparatus of host cells for its virion factory, phylogenetically links tailed tupanvirus and icosahedral mimivirus.</title>
        <authorList>
            <person name="Takahashi H."/>
            <person name="Fukaya S."/>
            <person name="Song C."/>
            <person name="Murata K."/>
            <person name="Takemura M."/>
        </authorList>
    </citation>
    <scope>NUCLEOTIDE SEQUENCE [LARGE SCALE GENOMIC DNA]</scope>
</reference>
<dbReference type="GeneID" id="80558109"/>
<feature type="compositionally biased region" description="Basic and acidic residues" evidence="1">
    <location>
        <begin position="255"/>
        <end position="299"/>
    </location>
</feature>
<name>A0ABM7NRW7_9VIRU</name>
<proteinExistence type="predicted"/>
<feature type="region of interest" description="Disordered" evidence="1">
    <location>
        <begin position="237"/>
        <end position="299"/>
    </location>
</feature>
<dbReference type="Pfam" id="PF12796">
    <property type="entry name" value="Ank_2"/>
    <property type="match status" value="1"/>
</dbReference>
<keyword evidence="3" id="KW-1185">Reference proteome</keyword>
<dbReference type="Gene3D" id="1.25.40.20">
    <property type="entry name" value="Ankyrin repeat-containing domain"/>
    <property type="match status" value="1"/>
</dbReference>
<dbReference type="PROSITE" id="PS50297">
    <property type="entry name" value="ANK_REP_REGION"/>
    <property type="match status" value="1"/>
</dbReference>
<organism evidence="2 3">
    <name type="scientific">Cotonvirus japonicus</name>
    <dbReference type="NCBI Taxonomy" id="2811091"/>
    <lineage>
        <taxon>Viruses</taxon>
        <taxon>Varidnaviria</taxon>
        <taxon>Bamfordvirae</taxon>
        <taxon>Nucleocytoviricota</taxon>
        <taxon>Megaviricetes</taxon>
        <taxon>Imitervirales</taxon>
        <taxon>Mimiviridae</taxon>
        <taxon>Megamimivirinae</taxon>
        <taxon>Cotonvirus</taxon>
        <taxon>Cotonvirus japonicum</taxon>
    </lineage>
</organism>
<dbReference type="Proteomes" id="UP001321479">
    <property type="component" value="Segment"/>
</dbReference>
<dbReference type="SMART" id="SM00248">
    <property type="entry name" value="ANK"/>
    <property type="match status" value="4"/>
</dbReference>
<dbReference type="SUPFAM" id="SSF48403">
    <property type="entry name" value="Ankyrin repeat"/>
    <property type="match status" value="1"/>
</dbReference>
<dbReference type="PROSITE" id="PS50088">
    <property type="entry name" value="ANK_REPEAT"/>
    <property type="match status" value="1"/>
</dbReference>
<feature type="compositionally biased region" description="Polar residues" evidence="1">
    <location>
        <begin position="245"/>
        <end position="254"/>
    </location>
</feature>
<evidence type="ECO:0000313" key="2">
    <source>
        <dbReference type="EMBL" id="BCS82904.1"/>
    </source>
</evidence>
<dbReference type="RefSeq" id="YP_010841512.1">
    <property type="nucleotide sequence ID" value="NC_079139.1"/>
</dbReference>
<dbReference type="InterPro" id="IPR002110">
    <property type="entry name" value="Ankyrin_rpt"/>
</dbReference>
<evidence type="ECO:0000313" key="3">
    <source>
        <dbReference type="Proteomes" id="UP001321479"/>
    </source>
</evidence>
<dbReference type="InterPro" id="IPR036770">
    <property type="entry name" value="Ankyrin_rpt-contain_sf"/>
</dbReference>
<evidence type="ECO:0000256" key="1">
    <source>
        <dbReference type="SAM" id="MobiDB-lite"/>
    </source>
</evidence>
<accession>A0ABM7NRW7</accession>
<sequence>MYSNNFIDQVNIEEFYQISEFINYNKFIDDLIKKNYSCNNFDKLSTLREIINSSNEKKLTILLFWSCKTGNIRNVEIILKRISQEGLNIDINFTFCQAIVQFHLKIAEMMVNYNADVNFLGGKPLILAVMSQQLEMVELLLNIGAKPNLIGEFIITECIKMNRADILELILKYEIDIGPYYKSIMQICLNQGKADCACKLIQYNVNVLKKITPIPPISVPENAKYFLDYENYSDLSDESEYYSDGNSQTDSEINSDNKSDSEINSDNKSDSEINSDNKSDSEINSDNKSEFKSEPIIDN</sequence>